<dbReference type="Proteomes" id="UP000253314">
    <property type="component" value="Unassembled WGS sequence"/>
</dbReference>
<dbReference type="AlphaFoldDB" id="A0A366Y2Y3"/>
<comment type="caution">
    <text evidence="2">The sequence shown here is derived from an EMBL/GenBank/DDBJ whole genome shotgun (WGS) entry which is preliminary data.</text>
</comment>
<sequence>MISNIALDQSISSIEDPILNKILMFFDRLRFPELPYVTSRPRISRKIMLKCLAIKAHLAIDSLKQRVKLFQDYPYWRWVVGFDHVPHLSTFSRAAKWFREEGFPLLHSYILQHVL</sequence>
<reference evidence="2 3" key="1">
    <citation type="submission" date="2018-07" db="EMBL/GenBank/DDBJ databases">
        <title>Lottiidibacillus patelloidae gen. nov., sp. nov., isolated from the intestinal tract of a marine limpet and the reclassification of B. taeanensis BH030017T, B. algicola KMM 3737T and B. hwajinpoensis SW-72T as genus Lottiidibacillus.</title>
        <authorList>
            <person name="Liu R."/>
            <person name="Huang Z."/>
        </authorList>
    </citation>
    <scope>NUCLEOTIDE SEQUENCE [LARGE SCALE GENOMIC DNA]</scope>
    <source>
        <strain evidence="2 3">BH030017</strain>
    </source>
</reference>
<keyword evidence="3" id="KW-1185">Reference proteome</keyword>
<evidence type="ECO:0000313" key="3">
    <source>
        <dbReference type="Proteomes" id="UP000253314"/>
    </source>
</evidence>
<dbReference type="RefSeq" id="WP_113804757.1">
    <property type="nucleotide sequence ID" value="NZ_QOCW01000003.1"/>
</dbReference>
<evidence type="ECO:0000259" key="1">
    <source>
        <dbReference type="Pfam" id="PF05598"/>
    </source>
</evidence>
<name>A0A366Y2Y3_9BACI</name>
<proteinExistence type="predicted"/>
<evidence type="ECO:0000313" key="2">
    <source>
        <dbReference type="EMBL" id="RBW70763.1"/>
    </source>
</evidence>
<feature type="domain" description="Transposase InsH N-terminal" evidence="1">
    <location>
        <begin position="37"/>
        <end position="94"/>
    </location>
</feature>
<gene>
    <name evidence="2" type="ORF">DS031_04585</name>
</gene>
<organism evidence="2 3">
    <name type="scientific">Bacillus taeanensis</name>
    <dbReference type="NCBI Taxonomy" id="273032"/>
    <lineage>
        <taxon>Bacteria</taxon>
        <taxon>Bacillati</taxon>
        <taxon>Bacillota</taxon>
        <taxon>Bacilli</taxon>
        <taxon>Bacillales</taxon>
        <taxon>Bacillaceae</taxon>
        <taxon>Bacillus</taxon>
    </lineage>
</organism>
<dbReference type="EMBL" id="QOCW01000003">
    <property type="protein sequence ID" value="RBW70763.1"/>
    <property type="molecule type" value="Genomic_DNA"/>
</dbReference>
<accession>A0A366Y2Y3</accession>
<dbReference type="InterPro" id="IPR008490">
    <property type="entry name" value="Transposase_InsH_N"/>
</dbReference>
<dbReference type="Pfam" id="PF05598">
    <property type="entry name" value="DUF772"/>
    <property type="match status" value="1"/>
</dbReference>
<protein>
    <recommendedName>
        <fullName evidence="1">Transposase InsH N-terminal domain-containing protein</fullName>
    </recommendedName>
</protein>
<dbReference type="OrthoDB" id="2907555at2"/>